<dbReference type="PANTHER" id="PTHR43465">
    <property type="entry name" value="DUF1680 DOMAIN PROTEIN (AFU_ORTHOLOGUE AFUA_1G08910)"/>
    <property type="match status" value="1"/>
</dbReference>
<dbReference type="PANTHER" id="PTHR43465:SF2">
    <property type="entry name" value="DUF1680 DOMAIN PROTEIN (AFU_ORTHOLOGUE AFUA_1G08910)"/>
    <property type="match status" value="1"/>
</dbReference>
<evidence type="ECO:0000256" key="1">
    <source>
        <dbReference type="SAM" id="MobiDB-lite"/>
    </source>
</evidence>
<dbReference type="RefSeq" id="WP_345557781.1">
    <property type="nucleotide sequence ID" value="NZ_BAABIK010000022.1"/>
</dbReference>
<dbReference type="GO" id="GO:0016787">
    <property type="term" value="F:hydrolase activity"/>
    <property type="evidence" value="ECO:0007669"/>
    <property type="project" value="UniProtKB-KW"/>
</dbReference>
<name>A0ABP9GP84_9ACTN</name>
<gene>
    <name evidence="5" type="ORF">GCM10023224_37210</name>
</gene>
<protein>
    <submittedName>
        <fullName evidence="5">Glycoside hydrolase family 127 protein</fullName>
    </submittedName>
</protein>
<dbReference type="InterPro" id="IPR049174">
    <property type="entry name" value="Beta-AFase-like"/>
</dbReference>
<dbReference type="SUPFAM" id="SSF48208">
    <property type="entry name" value="Six-hairpin glycosidases"/>
    <property type="match status" value="1"/>
</dbReference>
<accession>A0ABP9GP84</accession>
<feature type="region of interest" description="Disordered" evidence="1">
    <location>
        <begin position="1"/>
        <end position="31"/>
    </location>
</feature>
<proteinExistence type="predicted"/>
<feature type="domain" description="Non-reducing end beta-L-arabinofuranosidase-like GH127 C-terminal" evidence="4">
    <location>
        <begin position="540"/>
        <end position="646"/>
    </location>
</feature>
<feature type="compositionally biased region" description="Low complexity" evidence="1">
    <location>
        <begin position="8"/>
        <end position="21"/>
    </location>
</feature>
<dbReference type="Pfam" id="PF20736">
    <property type="entry name" value="Glyco_hydro127M"/>
    <property type="match status" value="1"/>
</dbReference>
<dbReference type="Gene3D" id="1.50.10.10">
    <property type="match status" value="1"/>
</dbReference>
<reference evidence="6" key="1">
    <citation type="journal article" date="2019" name="Int. J. Syst. Evol. Microbiol.">
        <title>The Global Catalogue of Microorganisms (GCM) 10K type strain sequencing project: providing services to taxonomists for standard genome sequencing and annotation.</title>
        <authorList>
            <consortium name="The Broad Institute Genomics Platform"/>
            <consortium name="The Broad Institute Genome Sequencing Center for Infectious Disease"/>
            <person name="Wu L."/>
            <person name="Ma J."/>
        </authorList>
    </citation>
    <scope>NUCLEOTIDE SEQUENCE [LARGE SCALE GENOMIC DNA]</scope>
    <source>
        <strain evidence="6">JCM 18123</strain>
    </source>
</reference>
<evidence type="ECO:0000259" key="3">
    <source>
        <dbReference type="Pfam" id="PF20736"/>
    </source>
</evidence>
<dbReference type="Pfam" id="PF20737">
    <property type="entry name" value="Glyco_hydro127C"/>
    <property type="match status" value="1"/>
</dbReference>
<dbReference type="InterPro" id="IPR012878">
    <property type="entry name" value="Beta-AFase-like_GH127_cat"/>
</dbReference>
<dbReference type="Pfam" id="PF07944">
    <property type="entry name" value="Beta-AFase-like_GH127_cat"/>
    <property type="match status" value="1"/>
</dbReference>
<dbReference type="Proteomes" id="UP001499993">
    <property type="component" value="Unassembled WGS sequence"/>
</dbReference>
<keyword evidence="6" id="KW-1185">Reference proteome</keyword>
<evidence type="ECO:0000313" key="5">
    <source>
        <dbReference type="EMBL" id="GAA4949621.1"/>
    </source>
</evidence>
<evidence type="ECO:0000259" key="2">
    <source>
        <dbReference type="Pfam" id="PF07944"/>
    </source>
</evidence>
<organism evidence="5 6">
    <name type="scientific">Streptomonospora halophila</name>
    <dbReference type="NCBI Taxonomy" id="427369"/>
    <lineage>
        <taxon>Bacteria</taxon>
        <taxon>Bacillati</taxon>
        <taxon>Actinomycetota</taxon>
        <taxon>Actinomycetes</taxon>
        <taxon>Streptosporangiales</taxon>
        <taxon>Nocardiopsidaceae</taxon>
        <taxon>Streptomonospora</taxon>
    </lineage>
</organism>
<dbReference type="InterPro" id="IPR049049">
    <property type="entry name" value="Beta-AFase-like_GH127_C"/>
</dbReference>
<evidence type="ECO:0000313" key="6">
    <source>
        <dbReference type="Proteomes" id="UP001499993"/>
    </source>
</evidence>
<dbReference type="InterPro" id="IPR008928">
    <property type="entry name" value="6-hairpin_glycosidase_sf"/>
</dbReference>
<dbReference type="EMBL" id="BAABIK010000022">
    <property type="protein sequence ID" value="GAA4949621.1"/>
    <property type="molecule type" value="Genomic_DNA"/>
</dbReference>
<feature type="domain" description="Non-reducing end beta-L-arabinofuranosidase-like GH127 catalytic" evidence="2">
    <location>
        <begin position="40"/>
        <end position="432"/>
    </location>
</feature>
<evidence type="ECO:0000259" key="4">
    <source>
        <dbReference type="Pfam" id="PF20737"/>
    </source>
</evidence>
<feature type="region of interest" description="Disordered" evidence="1">
    <location>
        <begin position="595"/>
        <end position="622"/>
    </location>
</feature>
<dbReference type="InterPro" id="IPR012341">
    <property type="entry name" value="6hp_glycosidase-like_sf"/>
</dbReference>
<comment type="caution">
    <text evidence="5">The sequence shown here is derived from an EMBL/GenBank/DDBJ whole genome shotgun (WGS) entry which is preliminary data.</text>
</comment>
<sequence length="649" mass="70104">MTESTDSLADTDTAPALPDAAGARPVAPTRGALRPLGLGEVRITGGFWHRRQQVNGGPTIEHCRTWMGRLGWTSDFTDPARRGARDGRGLQFADSEVYKLLEAMSWESGRSVGGARRWRDAVAELSEGVAAVQSPDGYVHTGFGGPGRPRYSDLGFGHELYCAGHLLQAGVAAARTGADSGLLETARRAADHVCEAFGPGGIHGVCGHPEIEPALVELARLTREQRYLDQAVRFLDRRGHRTLPEHAVDRAYFQDDVPIRGARVLRGHAVRALYLSCGAVDAAVETGDEELLEAVAAQYDRTLDRRTYITGGMGSHYAGEAFGDDFVLPADRAYSETCAGVASAMLAWRLLLATGEPRYADALERVLYNVVAASVADDGRSFFYANTLHQRVPTEPAAADRATRRFGGGPRAPWFEVSCCLPNAARLLASLGAYLATADHGGLQLHQYADAEVRTRLGDGRPVGVAVSTRYPDTGTVAVRVTEAPGGPWSLTLRVPHWAEGAVLAEPGGPRRPVAPGTAVVHRAFEEGDEVRLELPVHPRWTFPDPRIDAVRGCAAAERGPVVLCAESPDQGGGDLEDVRVDTGAELKYAGDGAEVDGRFEPPLDNGRPYTSREPAREEADTRTVRLVPYHRWARRGPSTMRVWLPRLD</sequence>
<dbReference type="InterPro" id="IPR049046">
    <property type="entry name" value="Beta-AFase-like_GH127_middle"/>
</dbReference>
<feature type="domain" description="Non-reducing end beta-L-arabinofuranosidase-like GH127 middle" evidence="3">
    <location>
        <begin position="443"/>
        <end position="536"/>
    </location>
</feature>
<keyword evidence="5" id="KW-0378">Hydrolase</keyword>